<comment type="caution">
    <text evidence="1">The sequence shown here is derived from an EMBL/GenBank/DDBJ whole genome shotgun (WGS) entry which is preliminary data.</text>
</comment>
<evidence type="ECO:0008006" key="3">
    <source>
        <dbReference type="Google" id="ProtNLM"/>
    </source>
</evidence>
<dbReference type="Pfam" id="PF01527">
    <property type="entry name" value="HTH_Tnp_1"/>
    <property type="match status" value="1"/>
</dbReference>
<proteinExistence type="predicted"/>
<dbReference type="GO" id="GO:0003677">
    <property type="term" value="F:DNA binding"/>
    <property type="evidence" value="ECO:0007669"/>
    <property type="project" value="InterPro"/>
</dbReference>
<dbReference type="InterPro" id="IPR009057">
    <property type="entry name" value="Homeodomain-like_sf"/>
</dbReference>
<evidence type="ECO:0000313" key="2">
    <source>
        <dbReference type="Proteomes" id="UP000178758"/>
    </source>
</evidence>
<sequence>MIKKIAKEIKEEVLAKARAGEKVSVLADQYGISDRTIYAWLRQTTGEKVISTLKYNKLKRENEELKRLIGELTLGMSLGKKN</sequence>
<dbReference type="InterPro" id="IPR002514">
    <property type="entry name" value="Transposase_8"/>
</dbReference>
<organism evidence="1 2">
    <name type="scientific">Candidatus Beckwithbacteria bacterium RBG_13_35_6</name>
    <dbReference type="NCBI Taxonomy" id="1797456"/>
    <lineage>
        <taxon>Bacteria</taxon>
        <taxon>Candidatus Beckwithiibacteriota</taxon>
    </lineage>
</organism>
<dbReference type="GO" id="GO:0006313">
    <property type="term" value="P:DNA transposition"/>
    <property type="evidence" value="ECO:0007669"/>
    <property type="project" value="InterPro"/>
</dbReference>
<dbReference type="Gene3D" id="1.10.10.60">
    <property type="entry name" value="Homeodomain-like"/>
    <property type="match status" value="1"/>
</dbReference>
<evidence type="ECO:0000313" key="1">
    <source>
        <dbReference type="EMBL" id="OGD54817.1"/>
    </source>
</evidence>
<gene>
    <name evidence="1" type="ORF">A3J78_00735</name>
</gene>
<dbReference type="Proteomes" id="UP000178758">
    <property type="component" value="Unassembled WGS sequence"/>
</dbReference>
<dbReference type="AlphaFoldDB" id="A0A1F5DI11"/>
<dbReference type="EMBL" id="MEZJ01000004">
    <property type="protein sequence ID" value="OGD54817.1"/>
    <property type="molecule type" value="Genomic_DNA"/>
</dbReference>
<dbReference type="GO" id="GO:0004803">
    <property type="term" value="F:transposase activity"/>
    <property type="evidence" value="ECO:0007669"/>
    <property type="project" value="InterPro"/>
</dbReference>
<reference evidence="1 2" key="1">
    <citation type="journal article" date="2016" name="Nat. Commun.">
        <title>Thousands of microbial genomes shed light on interconnected biogeochemical processes in an aquifer system.</title>
        <authorList>
            <person name="Anantharaman K."/>
            <person name="Brown C.T."/>
            <person name="Hug L.A."/>
            <person name="Sharon I."/>
            <person name="Castelle C.J."/>
            <person name="Probst A.J."/>
            <person name="Thomas B.C."/>
            <person name="Singh A."/>
            <person name="Wilkins M.J."/>
            <person name="Karaoz U."/>
            <person name="Brodie E.L."/>
            <person name="Williams K.H."/>
            <person name="Hubbard S.S."/>
            <person name="Banfield J.F."/>
        </authorList>
    </citation>
    <scope>NUCLEOTIDE SEQUENCE [LARGE SCALE GENOMIC DNA]</scope>
</reference>
<name>A0A1F5DI11_9BACT</name>
<protein>
    <recommendedName>
        <fullName evidence="3">HTH psq-type domain-containing protein</fullName>
    </recommendedName>
</protein>
<accession>A0A1F5DI11</accession>
<dbReference type="SUPFAM" id="SSF46689">
    <property type="entry name" value="Homeodomain-like"/>
    <property type="match status" value="1"/>
</dbReference>